<dbReference type="PANTHER" id="PTHR19288">
    <property type="entry name" value="4-NITROPHENYLPHOSPHATASE-RELATED"/>
    <property type="match status" value="1"/>
</dbReference>
<accession>A0A4P7QFA1</accession>
<dbReference type="KEGG" id="cee:CENDO_05500"/>
<name>A0A4P7QFA1_9CORY</name>
<evidence type="ECO:0000313" key="1">
    <source>
        <dbReference type="EMBL" id="QCB28381.1"/>
    </source>
</evidence>
<dbReference type="Proteomes" id="UP000296352">
    <property type="component" value="Chromosome"/>
</dbReference>
<dbReference type="GO" id="GO:0016791">
    <property type="term" value="F:phosphatase activity"/>
    <property type="evidence" value="ECO:0007669"/>
    <property type="project" value="TreeGrafter"/>
</dbReference>
<dbReference type="InterPro" id="IPR036412">
    <property type="entry name" value="HAD-like_sf"/>
</dbReference>
<gene>
    <name evidence="1" type="primary">yutF</name>
    <name evidence="1" type="ORF">CENDO_05500</name>
</gene>
<evidence type="ECO:0000313" key="2">
    <source>
        <dbReference type="Proteomes" id="UP000296352"/>
    </source>
</evidence>
<keyword evidence="2" id="KW-1185">Reference proteome</keyword>
<protein>
    <submittedName>
        <fullName evidence="1">Putative hydrolase YutF</fullName>
        <ecNumber evidence="1">3.-.-.-</ecNumber>
    </submittedName>
</protein>
<reference evidence="1 2" key="1">
    <citation type="submission" date="2019-04" db="EMBL/GenBank/DDBJ databases">
        <title>Corynebacterium endometrii sp. nov., isolated from the uterus of a cow with endometritis.</title>
        <authorList>
            <person name="Ballas P."/>
            <person name="Ruckert C."/>
            <person name="Wagener K."/>
            <person name="Drillich M."/>
            <person name="Kaempfer P."/>
            <person name="Busse H.-J."/>
            <person name="Ehling-Schulz M."/>
        </authorList>
    </citation>
    <scope>NUCLEOTIDE SEQUENCE [LARGE SCALE GENOMIC DNA]</scope>
    <source>
        <strain evidence="1 2">LMM-1653</strain>
    </source>
</reference>
<dbReference type="RefSeq" id="WP_136141126.1">
    <property type="nucleotide sequence ID" value="NZ_CP039247.1"/>
</dbReference>
<dbReference type="InterPro" id="IPR006357">
    <property type="entry name" value="HAD-SF_hydro_IIA"/>
</dbReference>
<dbReference type="Pfam" id="PF13344">
    <property type="entry name" value="Hydrolase_6"/>
    <property type="match status" value="1"/>
</dbReference>
<keyword evidence="1" id="KW-0378">Hydrolase</keyword>
<dbReference type="AlphaFoldDB" id="A0A4P7QFA1"/>
<dbReference type="EMBL" id="CP039247">
    <property type="protein sequence ID" value="QCB28381.1"/>
    <property type="molecule type" value="Genomic_DNA"/>
</dbReference>
<sequence length="327" mass="34041">MSLLENYDALLLDLDGTVWEGGRAIPSAVDVINSCGLGAMYITNNASRAPELVAEKLQGIGLNASPQQVLTSAQAAVTLAADKLKTGAKVLVVGADSFRELARAAGFEVVTSAEDNPAAVLQGFDPSVDWAMLTEAALAIRNGAQFIASNLDTSLPTERGLAVGNGSLVAAVTSATGVRPISAGKPECAMFLQAAELIGSKRPLAVGDRLDTDIAGGNAAAMDTFHVLTGVSGAMDLIEAPQGLRPDYIGANMSDLSLSSEQLRPGAQGGFTARIDGYDLLLERGDEGATPIQALRTVLEVVWAMPEPPRYIHPRSDVAEQATKAWQ</sequence>
<dbReference type="PANTHER" id="PTHR19288:SF95">
    <property type="entry name" value="D-GLYCEROL 3-PHOSPHATE PHOSPHATASE"/>
    <property type="match status" value="1"/>
</dbReference>
<dbReference type="Gene3D" id="3.40.50.1000">
    <property type="entry name" value="HAD superfamily/HAD-like"/>
    <property type="match status" value="2"/>
</dbReference>
<organism evidence="1 2">
    <name type="scientific">Corynebacterium endometrii</name>
    <dbReference type="NCBI Taxonomy" id="2488819"/>
    <lineage>
        <taxon>Bacteria</taxon>
        <taxon>Bacillati</taxon>
        <taxon>Actinomycetota</taxon>
        <taxon>Actinomycetes</taxon>
        <taxon>Mycobacteriales</taxon>
        <taxon>Corynebacteriaceae</taxon>
        <taxon>Corynebacterium</taxon>
    </lineage>
</organism>
<proteinExistence type="predicted"/>
<dbReference type="OrthoDB" id="3400930at2"/>
<dbReference type="EC" id="3.-.-.-" evidence="1"/>
<dbReference type="GO" id="GO:0005737">
    <property type="term" value="C:cytoplasm"/>
    <property type="evidence" value="ECO:0007669"/>
    <property type="project" value="TreeGrafter"/>
</dbReference>
<dbReference type="InterPro" id="IPR023214">
    <property type="entry name" value="HAD_sf"/>
</dbReference>
<dbReference type="SUPFAM" id="SSF56784">
    <property type="entry name" value="HAD-like"/>
    <property type="match status" value="1"/>
</dbReference>
<dbReference type="NCBIfam" id="TIGR01460">
    <property type="entry name" value="HAD-SF-IIA"/>
    <property type="match status" value="1"/>
</dbReference>
<dbReference type="Pfam" id="PF13242">
    <property type="entry name" value="Hydrolase_like"/>
    <property type="match status" value="1"/>
</dbReference>